<dbReference type="PROSITE" id="PS00658">
    <property type="entry name" value="FORK_HEAD_2"/>
    <property type="match status" value="1"/>
</dbReference>
<dbReference type="Proteomes" id="UP000216624">
    <property type="component" value="Unassembled WGS sequence"/>
</dbReference>
<keyword evidence="2" id="KW-1185">Reference proteome</keyword>
<dbReference type="GO" id="GO:0000122">
    <property type="term" value="P:negative regulation of transcription by RNA polymerase II"/>
    <property type="evidence" value="ECO:0007669"/>
    <property type="project" value="EnsemblMetazoa"/>
</dbReference>
<dbReference type="GO" id="GO:0000981">
    <property type="term" value="F:DNA-binding transcription factor activity, RNA polymerase II-specific"/>
    <property type="evidence" value="ECO:0007669"/>
    <property type="project" value="TreeGrafter"/>
</dbReference>
<dbReference type="PANTHER" id="PTHR11829">
    <property type="entry name" value="FORKHEAD BOX PROTEIN"/>
    <property type="match status" value="1"/>
</dbReference>
<dbReference type="InterPro" id="IPR050211">
    <property type="entry name" value="FOX_domain-containing"/>
</dbReference>
<evidence type="ECO:0000313" key="2">
    <source>
        <dbReference type="Proteomes" id="UP000216624"/>
    </source>
</evidence>
<dbReference type="GO" id="GO:0045185">
    <property type="term" value="P:maintenance of protein location"/>
    <property type="evidence" value="ECO:0007669"/>
    <property type="project" value="EnsemblMetazoa"/>
</dbReference>
<dbReference type="InterPro" id="IPR001766">
    <property type="entry name" value="Fork_head_dom"/>
</dbReference>
<dbReference type="InterPro" id="IPR036390">
    <property type="entry name" value="WH_DNA-bd_sf"/>
</dbReference>
<dbReference type="EMBL" id="NMWX01000004">
    <property type="protein sequence ID" value="OZG02989.1"/>
    <property type="molecule type" value="Genomic_DNA"/>
</dbReference>
<dbReference type="GO" id="GO:0000978">
    <property type="term" value="F:RNA polymerase II cis-regulatory region sequence-specific DNA binding"/>
    <property type="evidence" value="ECO:0007669"/>
    <property type="project" value="TreeGrafter"/>
</dbReference>
<dbReference type="PROSITE" id="PS50039">
    <property type="entry name" value="FORK_HEAD_3"/>
    <property type="match status" value="1"/>
</dbReference>
<dbReference type="SUPFAM" id="SSF46785">
    <property type="entry name" value="Winged helix' DNA-binding domain"/>
    <property type="match status" value="1"/>
</dbReference>
<dbReference type="PANTHER" id="PTHR11829:SF402">
    <property type="entry name" value="FORK HEAD DOMAIN-CONTAINING PROTEIN FD3-RELATED"/>
    <property type="match status" value="1"/>
</dbReference>
<dbReference type="PRINTS" id="PR00053">
    <property type="entry name" value="FORKHEAD"/>
</dbReference>
<dbReference type="GO" id="GO:0045138">
    <property type="term" value="P:nematode male tail tip morphogenesis"/>
    <property type="evidence" value="ECO:0007669"/>
    <property type="project" value="EnsemblMetazoa"/>
</dbReference>
<name>A0A261AY67_CAERE</name>
<accession>A0A261AY67</accession>
<dbReference type="InterPro" id="IPR030456">
    <property type="entry name" value="TF_fork_head_CS_2"/>
</dbReference>
<protein>
    <submittedName>
        <fullName evidence="1">Uncharacterized protein</fullName>
    </submittedName>
</protein>
<reference evidence="1" key="1">
    <citation type="submission" date="2017-08" db="EMBL/GenBank/DDBJ databases">
        <authorList>
            <person name="de Groot N.N."/>
        </authorList>
    </citation>
    <scope>NUCLEOTIDE SEQUENCE [LARGE SCALE GENOMIC DNA]</scope>
    <source>
        <strain evidence="1">PX439</strain>
    </source>
</reference>
<dbReference type="OrthoDB" id="5402974at2759"/>
<organism evidence="1 2">
    <name type="scientific">Caenorhabditis remanei</name>
    <name type="common">Caenorhabditis vulgaris</name>
    <dbReference type="NCBI Taxonomy" id="31234"/>
    <lineage>
        <taxon>Eukaryota</taxon>
        <taxon>Metazoa</taxon>
        <taxon>Ecdysozoa</taxon>
        <taxon>Nematoda</taxon>
        <taxon>Chromadorea</taxon>
        <taxon>Rhabditida</taxon>
        <taxon>Rhabditina</taxon>
        <taxon>Rhabditomorpha</taxon>
        <taxon>Rhabditoidea</taxon>
        <taxon>Rhabditidae</taxon>
        <taxon>Peloderinae</taxon>
        <taxon>Caenorhabditis</taxon>
    </lineage>
</organism>
<dbReference type="GO" id="GO:0003714">
    <property type="term" value="F:transcription corepressor activity"/>
    <property type="evidence" value="ECO:0007669"/>
    <property type="project" value="EnsemblMetazoa"/>
</dbReference>
<proteinExistence type="predicted"/>
<dbReference type="GO" id="GO:0042661">
    <property type="term" value="P:regulation of mesodermal cell fate specification"/>
    <property type="evidence" value="ECO:0007669"/>
    <property type="project" value="EnsemblMetazoa"/>
</dbReference>
<dbReference type="SMART" id="SM00339">
    <property type="entry name" value="FH"/>
    <property type="match status" value="1"/>
</dbReference>
<dbReference type="GO" id="GO:0048846">
    <property type="term" value="P:axon extension involved in axon guidance"/>
    <property type="evidence" value="ECO:0007669"/>
    <property type="project" value="EnsemblMetazoa"/>
</dbReference>
<dbReference type="HOGENOM" id="CLU_837396_0_0_1"/>
<comment type="caution">
    <text evidence="1">The sequence shown here is derived from an EMBL/GenBank/DDBJ whole genome shotgun (WGS) entry which is preliminary data.</text>
</comment>
<dbReference type="CTD" id="9821648"/>
<sequence>MLFSMESILATKPKKDFDNPPKLEPEVTFNEEQQEPSRSNTRLSEPSTSASLEDVKPELESRKRSRSLGDDPTEDDDEPVRKSSKRNNSTSSTAESSSDDLSGKDEKEEEDDDEDSSIPPTSMSGHRKSSHSKPPYSYIALIAMSIINSPGKKLTLSEICEFIINRFEYYKEKFPAWQNSIRHNLSLNDCFVKVPRGPGNPGKGNYWALDPKCEDMFDNGSFLRRRKRYKKTSEDFPEMLAHHPMPFPPFLPPGICFPPRMMHPMAAMPMIGPPHPMNARNLPAYLFPPPIDSQKLLSMMASRVLPLDTNVDSSGRKRSSSNSSPNENGSSPRSE</sequence>
<dbReference type="Gene3D" id="1.10.10.10">
    <property type="entry name" value="Winged helix-like DNA-binding domain superfamily/Winged helix DNA-binding domain"/>
    <property type="match status" value="1"/>
</dbReference>
<gene>
    <name evidence="1" type="ORF">FL82_05289</name>
</gene>
<dbReference type="OMA" id="MLFSMES"/>
<dbReference type="GO" id="GO:0005634">
    <property type="term" value="C:nucleus"/>
    <property type="evidence" value="ECO:0007669"/>
    <property type="project" value="UniProtKB-SubCell"/>
</dbReference>
<feature type="non-terminal residue" evidence="1">
    <location>
        <position position="1"/>
    </location>
</feature>
<evidence type="ECO:0000313" key="1">
    <source>
        <dbReference type="EMBL" id="OZG02989.1"/>
    </source>
</evidence>
<dbReference type="eggNOG" id="KOG2294">
    <property type="taxonomic scope" value="Eukaryota"/>
</dbReference>
<dbReference type="STRING" id="31234.E3LFC3"/>
<dbReference type="Pfam" id="PF00250">
    <property type="entry name" value="Forkhead"/>
    <property type="match status" value="1"/>
</dbReference>
<dbReference type="KEGG" id="crq:GCK72_005379"/>
<dbReference type="InterPro" id="IPR036388">
    <property type="entry name" value="WH-like_DNA-bd_sf"/>
</dbReference>
<dbReference type="GO" id="GO:0009792">
    <property type="term" value="P:embryo development ending in birth or egg hatching"/>
    <property type="evidence" value="ECO:0007669"/>
    <property type="project" value="EnsemblMetazoa"/>
</dbReference>